<keyword evidence="1" id="KW-0812">Transmembrane</keyword>
<accession>A0ABU4ZM98</accession>
<feature type="transmembrane region" description="Helical" evidence="1">
    <location>
        <begin position="110"/>
        <end position="130"/>
    </location>
</feature>
<reference evidence="2 3" key="1">
    <citation type="submission" date="2023-08" db="EMBL/GenBank/DDBJ databases">
        <title>Implementing the SeqCode for naming new Mesorhizobium species isolated from Vachellia karroo root nodules.</title>
        <authorList>
            <person name="Van Lill M."/>
        </authorList>
    </citation>
    <scope>NUCLEOTIDE SEQUENCE [LARGE SCALE GENOMIC DNA]</scope>
    <source>
        <strain evidence="2 3">MSK 1335</strain>
    </source>
</reference>
<evidence type="ECO:0000313" key="3">
    <source>
        <dbReference type="Proteomes" id="UP001276840"/>
    </source>
</evidence>
<keyword evidence="1" id="KW-1133">Transmembrane helix</keyword>
<sequence length="132" mass="14500">MEFSILWPINQVQWGAWSSAAITFVFGLLMFLAPRIGFRIRRLQPVGEKPEAIAEGRATMAGFYLGVSLCCLILGPQLFLFMALGFSWLFTAFGRLLAMMSDGANTPYNWVSVVVELVLASAPLALAFGFEA</sequence>
<evidence type="ECO:0000313" key="2">
    <source>
        <dbReference type="EMBL" id="MDX8525163.1"/>
    </source>
</evidence>
<keyword evidence="3" id="KW-1185">Reference proteome</keyword>
<proteinExistence type="predicted"/>
<dbReference type="RefSeq" id="WP_320233099.1">
    <property type="nucleotide sequence ID" value="NZ_JAVIJF010000007.1"/>
</dbReference>
<dbReference type="Proteomes" id="UP001276840">
    <property type="component" value="Unassembled WGS sequence"/>
</dbReference>
<feature type="transmembrane region" description="Helical" evidence="1">
    <location>
        <begin position="12"/>
        <end position="33"/>
    </location>
</feature>
<keyword evidence="1" id="KW-0472">Membrane</keyword>
<name>A0ABU4ZM98_9HYPH</name>
<protein>
    <submittedName>
        <fullName evidence="2">DUF4345 family protein</fullName>
    </submittedName>
</protein>
<gene>
    <name evidence="2" type="ORF">RFM68_11640</name>
</gene>
<feature type="transmembrane region" description="Helical" evidence="1">
    <location>
        <begin position="63"/>
        <end position="90"/>
    </location>
</feature>
<dbReference type="InterPro" id="IPR025597">
    <property type="entry name" value="DUF4345"/>
</dbReference>
<evidence type="ECO:0000256" key="1">
    <source>
        <dbReference type="SAM" id="Phobius"/>
    </source>
</evidence>
<dbReference type="Pfam" id="PF14248">
    <property type="entry name" value="DUF4345"/>
    <property type="match status" value="1"/>
</dbReference>
<organism evidence="2 3">
    <name type="scientific">Mesorhizobium montanum</name>
    <dbReference type="NCBI Taxonomy" id="3072323"/>
    <lineage>
        <taxon>Bacteria</taxon>
        <taxon>Pseudomonadati</taxon>
        <taxon>Pseudomonadota</taxon>
        <taxon>Alphaproteobacteria</taxon>
        <taxon>Hyphomicrobiales</taxon>
        <taxon>Phyllobacteriaceae</taxon>
        <taxon>Mesorhizobium</taxon>
    </lineage>
</organism>
<comment type="caution">
    <text evidence="2">The sequence shown here is derived from an EMBL/GenBank/DDBJ whole genome shotgun (WGS) entry which is preliminary data.</text>
</comment>
<dbReference type="EMBL" id="JAVIJF010000007">
    <property type="protein sequence ID" value="MDX8525163.1"/>
    <property type="molecule type" value="Genomic_DNA"/>
</dbReference>